<name>A0AAW4WDN1_9FIRM</name>
<reference evidence="1" key="1">
    <citation type="submission" date="2021-10" db="EMBL/GenBank/DDBJ databases">
        <title>Anaerobic single-cell dispensing facilitates the cultivation of human gut bacteria.</title>
        <authorList>
            <person name="Afrizal A."/>
        </authorList>
    </citation>
    <scope>NUCLEOTIDE SEQUENCE</scope>
    <source>
        <strain evidence="1">CLA-AA-H204</strain>
    </source>
</reference>
<proteinExistence type="predicted"/>
<sequence length="64" mass="7144">MKASTPKICADGSYATVEVTYKYKGKNYHEISKDFFVLLGLEQIPSNEVVILPSLLNYGCKKIS</sequence>
<organism evidence="1 2">
    <name type="scientific">Roseburia amylophila</name>
    <dbReference type="NCBI Taxonomy" id="2981794"/>
    <lineage>
        <taxon>Bacteria</taxon>
        <taxon>Bacillati</taxon>
        <taxon>Bacillota</taxon>
        <taxon>Clostridia</taxon>
        <taxon>Lachnospirales</taxon>
        <taxon>Lachnospiraceae</taxon>
        <taxon>Roseburia</taxon>
    </lineage>
</organism>
<evidence type="ECO:0000313" key="2">
    <source>
        <dbReference type="Proteomes" id="UP001198893"/>
    </source>
</evidence>
<protein>
    <submittedName>
        <fullName evidence="1">Uncharacterized protein</fullName>
    </submittedName>
</protein>
<dbReference type="AlphaFoldDB" id="A0AAW4WDN1"/>
<evidence type="ECO:0000313" key="1">
    <source>
        <dbReference type="EMBL" id="MCC2242883.1"/>
    </source>
</evidence>
<dbReference type="EMBL" id="JAJEQW010000013">
    <property type="protein sequence ID" value="MCC2242883.1"/>
    <property type="molecule type" value="Genomic_DNA"/>
</dbReference>
<comment type="caution">
    <text evidence="1">The sequence shown here is derived from an EMBL/GenBank/DDBJ whole genome shotgun (WGS) entry which is preliminary data.</text>
</comment>
<gene>
    <name evidence="1" type="ORF">LKD47_11305</name>
</gene>
<accession>A0AAW4WDN1</accession>
<dbReference type="RefSeq" id="WP_227710513.1">
    <property type="nucleotide sequence ID" value="NZ_JAJEQW010000013.1"/>
</dbReference>
<dbReference type="Proteomes" id="UP001198893">
    <property type="component" value="Unassembled WGS sequence"/>
</dbReference>